<name>A0A381NWH1_9ZZZZ</name>
<evidence type="ECO:0000256" key="4">
    <source>
        <dbReference type="ARBA" id="ARBA00022840"/>
    </source>
</evidence>
<organism evidence="6">
    <name type="scientific">marine metagenome</name>
    <dbReference type="NCBI Taxonomy" id="408172"/>
    <lineage>
        <taxon>unclassified sequences</taxon>
        <taxon>metagenomes</taxon>
        <taxon>ecological metagenomes</taxon>
    </lineage>
</organism>
<evidence type="ECO:0000313" key="6">
    <source>
        <dbReference type="EMBL" id="SUZ58524.1"/>
    </source>
</evidence>
<dbReference type="NCBIfam" id="TIGR01727">
    <property type="entry name" value="oligo_HPY"/>
    <property type="match status" value="1"/>
</dbReference>
<dbReference type="AlphaFoldDB" id="A0A381NWH1"/>
<sequence length="346" mass="38349">MLKIREVVREYILPRRRLFTLPEHFRALDGVSLTVNPGECFGIVGESGCGKSTLARTVMALESPQSGEVYFQGQILHSLKAEDLRRVRSGLQMIFQDPYGSLDPRQSVGQIVSEPLSLLGEVTLKKRKELVAEALENVGLSPIEANKFPHEFSGGQRQRIAIARALITRPALIVADEPVSALDVSVQAQVLNLMMDLRDQYGLAYLFISHDLSIVRHMTTKVVVMFAGKIVEKGPTESLFDHAQHPYTRALLSAVPRPDPSRKHKNRSKISRPDIFNTTLETKSGVGCTYASRCPLVEEKCRKKSPSLQKIQMTPPTVLEKKALGIAHQVACYNPFDSVVSNGHTA</sequence>
<evidence type="ECO:0000259" key="5">
    <source>
        <dbReference type="PROSITE" id="PS50893"/>
    </source>
</evidence>
<dbReference type="InterPro" id="IPR027417">
    <property type="entry name" value="P-loop_NTPase"/>
</dbReference>
<dbReference type="InterPro" id="IPR003439">
    <property type="entry name" value="ABC_transporter-like_ATP-bd"/>
</dbReference>
<feature type="domain" description="ABC transporter" evidence="5">
    <location>
        <begin position="2"/>
        <end position="252"/>
    </location>
</feature>
<dbReference type="GO" id="GO:0055085">
    <property type="term" value="P:transmembrane transport"/>
    <property type="evidence" value="ECO:0007669"/>
    <property type="project" value="UniProtKB-ARBA"/>
</dbReference>
<keyword evidence="2" id="KW-0813">Transport</keyword>
<keyword evidence="3" id="KW-0547">Nucleotide-binding</keyword>
<evidence type="ECO:0000256" key="2">
    <source>
        <dbReference type="ARBA" id="ARBA00022448"/>
    </source>
</evidence>
<dbReference type="GO" id="GO:0016887">
    <property type="term" value="F:ATP hydrolysis activity"/>
    <property type="evidence" value="ECO:0007669"/>
    <property type="project" value="InterPro"/>
</dbReference>
<proteinExistence type="inferred from homology"/>
<dbReference type="SUPFAM" id="SSF52540">
    <property type="entry name" value="P-loop containing nucleoside triphosphate hydrolases"/>
    <property type="match status" value="1"/>
</dbReference>
<dbReference type="Pfam" id="PF08352">
    <property type="entry name" value="oligo_HPY"/>
    <property type="match status" value="1"/>
</dbReference>
<dbReference type="PANTHER" id="PTHR43776">
    <property type="entry name" value="TRANSPORT ATP-BINDING PROTEIN"/>
    <property type="match status" value="1"/>
</dbReference>
<dbReference type="Gene3D" id="3.40.50.300">
    <property type="entry name" value="P-loop containing nucleotide triphosphate hydrolases"/>
    <property type="match status" value="1"/>
</dbReference>
<dbReference type="GO" id="GO:0015833">
    <property type="term" value="P:peptide transport"/>
    <property type="evidence" value="ECO:0007669"/>
    <property type="project" value="InterPro"/>
</dbReference>
<dbReference type="PANTHER" id="PTHR43776:SF7">
    <property type="entry name" value="D,D-DIPEPTIDE TRANSPORT ATP-BINDING PROTEIN DDPF-RELATED"/>
    <property type="match status" value="1"/>
</dbReference>
<comment type="similarity">
    <text evidence="1">Belongs to the ABC transporter superfamily.</text>
</comment>
<dbReference type="PROSITE" id="PS00211">
    <property type="entry name" value="ABC_TRANSPORTER_1"/>
    <property type="match status" value="1"/>
</dbReference>
<reference evidence="6" key="1">
    <citation type="submission" date="2018-05" db="EMBL/GenBank/DDBJ databases">
        <authorList>
            <person name="Lanie J.A."/>
            <person name="Ng W.-L."/>
            <person name="Kazmierczak K.M."/>
            <person name="Andrzejewski T.M."/>
            <person name="Davidsen T.M."/>
            <person name="Wayne K.J."/>
            <person name="Tettelin H."/>
            <person name="Glass J.I."/>
            <person name="Rusch D."/>
            <person name="Podicherti R."/>
            <person name="Tsui H.-C.T."/>
            <person name="Winkler M.E."/>
        </authorList>
    </citation>
    <scope>NUCLEOTIDE SEQUENCE</scope>
</reference>
<dbReference type="FunFam" id="3.40.50.300:FF:000016">
    <property type="entry name" value="Oligopeptide ABC transporter ATP-binding component"/>
    <property type="match status" value="1"/>
</dbReference>
<evidence type="ECO:0000256" key="1">
    <source>
        <dbReference type="ARBA" id="ARBA00005417"/>
    </source>
</evidence>
<evidence type="ECO:0000256" key="3">
    <source>
        <dbReference type="ARBA" id="ARBA00022741"/>
    </source>
</evidence>
<dbReference type="InterPro" id="IPR050319">
    <property type="entry name" value="ABC_transp_ATP-bind"/>
</dbReference>
<dbReference type="InterPro" id="IPR017871">
    <property type="entry name" value="ABC_transporter-like_CS"/>
</dbReference>
<dbReference type="InterPro" id="IPR003593">
    <property type="entry name" value="AAA+_ATPase"/>
</dbReference>
<dbReference type="EMBL" id="UINC01000625">
    <property type="protein sequence ID" value="SUZ58524.1"/>
    <property type="molecule type" value="Genomic_DNA"/>
</dbReference>
<gene>
    <name evidence="6" type="ORF">METZ01_LOCUS11378</name>
</gene>
<dbReference type="GO" id="GO:0005524">
    <property type="term" value="F:ATP binding"/>
    <property type="evidence" value="ECO:0007669"/>
    <property type="project" value="UniProtKB-KW"/>
</dbReference>
<dbReference type="InterPro" id="IPR013563">
    <property type="entry name" value="Oligopep_ABC_C"/>
</dbReference>
<dbReference type="CDD" id="cd03257">
    <property type="entry name" value="ABC_NikE_OppD_transporters"/>
    <property type="match status" value="1"/>
</dbReference>
<keyword evidence="4" id="KW-0067">ATP-binding</keyword>
<dbReference type="Pfam" id="PF00005">
    <property type="entry name" value="ABC_tran"/>
    <property type="match status" value="1"/>
</dbReference>
<dbReference type="PROSITE" id="PS50893">
    <property type="entry name" value="ABC_TRANSPORTER_2"/>
    <property type="match status" value="1"/>
</dbReference>
<accession>A0A381NWH1</accession>
<protein>
    <recommendedName>
        <fullName evidence="5">ABC transporter domain-containing protein</fullName>
    </recommendedName>
</protein>
<dbReference type="SMART" id="SM00382">
    <property type="entry name" value="AAA"/>
    <property type="match status" value="1"/>
</dbReference>